<dbReference type="RefSeq" id="WP_025422798.1">
    <property type="nucleotide sequence ID" value="NZ_CP006569.1"/>
</dbReference>
<dbReference type="NCBIfam" id="NF007890">
    <property type="entry name" value="PRK10593.1"/>
    <property type="match status" value="1"/>
</dbReference>
<evidence type="ECO:0000313" key="1">
    <source>
        <dbReference type="EMBL" id="AHF77651.1"/>
    </source>
</evidence>
<organism evidence="1 2">
    <name type="scientific">Sodalis praecaptivus</name>
    <dbReference type="NCBI Taxonomy" id="1239307"/>
    <lineage>
        <taxon>Bacteria</taxon>
        <taxon>Pseudomonadati</taxon>
        <taxon>Pseudomonadota</taxon>
        <taxon>Gammaproteobacteria</taxon>
        <taxon>Enterobacterales</taxon>
        <taxon>Bruguierivoracaceae</taxon>
        <taxon>Sodalis</taxon>
    </lineage>
</organism>
<dbReference type="Proteomes" id="UP000019028">
    <property type="component" value="Chromosome"/>
</dbReference>
<name>W0HUW2_9GAMM</name>
<protein>
    <submittedName>
        <fullName evidence="1">Uncharacterized protein</fullName>
    </submittedName>
</protein>
<evidence type="ECO:0000313" key="2">
    <source>
        <dbReference type="Proteomes" id="UP000019028"/>
    </source>
</evidence>
<reference evidence="1 2" key="1">
    <citation type="journal article" date="2014" name="Genome Biol. Evol.">
        <title>Genome degeneration and adaptation in a nascent stage of symbiosis.</title>
        <authorList>
            <person name="Oakeson K.F."/>
            <person name="Gil R."/>
            <person name="Clayton A.L."/>
            <person name="Dunn D.M."/>
            <person name="von Niederhausern A.C."/>
            <person name="Hamil C."/>
            <person name="Aoyagi A."/>
            <person name="Duval B."/>
            <person name="Baca A."/>
            <person name="Silva F.J."/>
            <person name="Vallier A."/>
            <person name="Jackson D.G."/>
            <person name="Latorre A."/>
            <person name="Weiss R.B."/>
            <person name="Heddi A."/>
            <person name="Moya A."/>
            <person name="Dale C."/>
        </authorList>
    </citation>
    <scope>NUCLEOTIDE SEQUENCE [LARGE SCALE GENOMIC DNA]</scope>
    <source>
        <strain evidence="1 2">HS1</strain>
    </source>
</reference>
<gene>
    <name evidence="1" type="ORF">Sant_2623</name>
</gene>
<keyword evidence="2" id="KW-1185">Reference proteome</keyword>
<proteinExistence type="predicted"/>
<sequence length="297" mass="34311">MEQLRVELSAVLGEPLSRLERISEQPYAHLYAMYDREGHALSLVAKSYLCPGIAQQEAYKLSMLAREGEIRLPTVYGLILSQHPPYKELLLMERLRGVPVEAPTRTPERWQRLQEQIVDGILAWHRIDSHGLVGTVDSTQENRWPAWYSQRIEVIWSTLSKVSAPLLSHDDRVLLFRTRQCLPRLFDDFNEGCVLVHGNLSLRSMLKDPRSDQLLAMLNPGTVLWAPREYDLSRLSDEGMSEALLFHYLSRAPVAEAFLCRRWLYAIWEAAARYIHTGQLDHDLFVRAGRELIPWLD</sequence>
<accession>W0HUW2</accession>
<dbReference type="SUPFAM" id="SSF56112">
    <property type="entry name" value="Protein kinase-like (PK-like)"/>
    <property type="match status" value="1"/>
</dbReference>
<dbReference type="KEGG" id="sod:Sant_2623"/>
<dbReference type="AlphaFoldDB" id="W0HUW2"/>
<dbReference type="EMBL" id="CP006569">
    <property type="protein sequence ID" value="AHF77651.1"/>
    <property type="molecule type" value="Genomic_DNA"/>
</dbReference>
<dbReference type="HOGENOM" id="CLU_080412_0_0_6"/>
<dbReference type="InterPro" id="IPR011009">
    <property type="entry name" value="Kinase-like_dom_sf"/>
</dbReference>
<dbReference type="Gene3D" id="3.90.1200.10">
    <property type="match status" value="1"/>
</dbReference>
<dbReference type="PATRIC" id="fig|1239307.3.peg.2916"/>
<dbReference type="OrthoDB" id="6533705at2"/>